<feature type="region of interest" description="Disordered" evidence="1">
    <location>
        <begin position="115"/>
        <end position="181"/>
    </location>
</feature>
<dbReference type="EMBL" id="KV424019">
    <property type="protein sequence ID" value="KZT54196.1"/>
    <property type="molecule type" value="Genomic_DNA"/>
</dbReference>
<accession>A0A165E6C7</accession>
<keyword evidence="4" id="KW-1185">Reference proteome</keyword>
<proteinExistence type="predicted"/>
<feature type="domain" description="Retroviral polymerase SH3-like" evidence="2">
    <location>
        <begin position="31"/>
        <end position="75"/>
    </location>
</feature>
<evidence type="ECO:0000313" key="4">
    <source>
        <dbReference type="Proteomes" id="UP000076842"/>
    </source>
</evidence>
<protein>
    <recommendedName>
        <fullName evidence="2">Retroviral polymerase SH3-like domain-containing protein</fullName>
    </recommendedName>
</protein>
<sequence length="181" mass="20201">MSHLPNSQTPYEVAMGQKPNLTNMLPFEAKVWVKNLNAHKTELQAIEGQFLGFDDASKGYCIYWPGKHRVSVEWDMYPMQNALLDPTAEPMTIEGGGNSDKDTPTINLPDFVNVRQPFHQPTNNKPPEEHELSPLTMPPASTRANLPVQELPIRQPPNCNDGLLPPDENLGQGKRTTHQPG</sequence>
<evidence type="ECO:0000313" key="3">
    <source>
        <dbReference type="EMBL" id="KZT54196.1"/>
    </source>
</evidence>
<reference evidence="3 4" key="1">
    <citation type="journal article" date="2016" name="Mol. Biol. Evol.">
        <title>Comparative Genomics of Early-Diverging Mushroom-Forming Fungi Provides Insights into the Origins of Lignocellulose Decay Capabilities.</title>
        <authorList>
            <person name="Nagy L.G."/>
            <person name="Riley R."/>
            <person name="Tritt A."/>
            <person name="Adam C."/>
            <person name="Daum C."/>
            <person name="Floudas D."/>
            <person name="Sun H."/>
            <person name="Yadav J.S."/>
            <person name="Pangilinan J."/>
            <person name="Larsson K.H."/>
            <person name="Matsuura K."/>
            <person name="Barry K."/>
            <person name="Labutti K."/>
            <person name="Kuo R."/>
            <person name="Ohm R.A."/>
            <person name="Bhattacharya S.S."/>
            <person name="Shirouzu T."/>
            <person name="Yoshinaga Y."/>
            <person name="Martin F.M."/>
            <person name="Grigoriev I.V."/>
            <person name="Hibbett D.S."/>
        </authorList>
    </citation>
    <scope>NUCLEOTIDE SEQUENCE [LARGE SCALE GENOMIC DNA]</scope>
    <source>
        <strain evidence="3 4">HHB12733</strain>
    </source>
</reference>
<name>A0A165E6C7_9BASI</name>
<dbReference type="InterPro" id="IPR057670">
    <property type="entry name" value="SH3_retrovirus"/>
</dbReference>
<dbReference type="InParanoid" id="A0A165E6C7"/>
<organism evidence="3 4">
    <name type="scientific">Calocera cornea HHB12733</name>
    <dbReference type="NCBI Taxonomy" id="1353952"/>
    <lineage>
        <taxon>Eukaryota</taxon>
        <taxon>Fungi</taxon>
        <taxon>Dikarya</taxon>
        <taxon>Basidiomycota</taxon>
        <taxon>Agaricomycotina</taxon>
        <taxon>Dacrymycetes</taxon>
        <taxon>Dacrymycetales</taxon>
        <taxon>Dacrymycetaceae</taxon>
        <taxon>Calocera</taxon>
    </lineage>
</organism>
<dbReference type="OrthoDB" id="2640446at2759"/>
<dbReference type="Pfam" id="PF25597">
    <property type="entry name" value="SH3_retrovirus"/>
    <property type="match status" value="1"/>
</dbReference>
<gene>
    <name evidence="3" type="ORF">CALCODRAFT_527101</name>
</gene>
<dbReference type="STRING" id="1353952.A0A165E6C7"/>
<evidence type="ECO:0000256" key="1">
    <source>
        <dbReference type="SAM" id="MobiDB-lite"/>
    </source>
</evidence>
<dbReference type="Proteomes" id="UP000076842">
    <property type="component" value="Unassembled WGS sequence"/>
</dbReference>
<dbReference type="AlphaFoldDB" id="A0A165E6C7"/>
<evidence type="ECO:0000259" key="2">
    <source>
        <dbReference type="Pfam" id="PF25597"/>
    </source>
</evidence>